<dbReference type="InterPro" id="IPR001173">
    <property type="entry name" value="Glyco_trans_2-like"/>
</dbReference>
<gene>
    <name evidence="2" type="ORF">A2855_01700</name>
</gene>
<dbReference type="Gene3D" id="3.90.550.10">
    <property type="entry name" value="Spore Coat Polysaccharide Biosynthesis Protein SpsA, Chain A"/>
    <property type="match status" value="1"/>
</dbReference>
<evidence type="ECO:0000259" key="1">
    <source>
        <dbReference type="Pfam" id="PF00535"/>
    </source>
</evidence>
<evidence type="ECO:0000313" key="3">
    <source>
        <dbReference type="Proteomes" id="UP000179059"/>
    </source>
</evidence>
<dbReference type="CDD" id="cd00761">
    <property type="entry name" value="Glyco_tranf_GTA_type"/>
    <property type="match status" value="1"/>
</dbReference>
<comment type="caution">
    <text evidence="2">The sequence shown here is derived from an EMBL/GenBank/DDBJ whole genome shotgun (WGS) entry which is preliminary data.</text>
</comment>
<dbReference type="PANTHER" id="PTHR22916:SF3">
    <property type="entry name" value="UDP-GLCNAC:BETAGAL BETA-1,3-N-ACETYLGLUCOSAMINYLTRANSFERASE-LIKE PROTEIN 1"/>
    <property type="match status" value="1"/>
</dbReference>
<dbReference type="Proteomes" id="UP000179059">
    <property type="component" value="Unassembled WGS sequence"/>
</dbReference>
<dbReference type="InterPro" id="IPR029044">
    <property type="entry name" value="Nucleotide-diphossugar_trans"/>
</dbReference>
<organism evidence="2 3">
    <name type="scientific">Candidatus Liptonbacteria bacterium RIFCSPHIGHO2_01_FULL_57_28</name>
    <dbReference type="NCBI Taxonomy" id="1798647"/>
    <lineage>
        <taxon>Bacteria</taxon>
        <taxon>Candidatus Liptoniibacteriota</taxon>
    </lineage>
</organism>
<protein>
    <recommendedName>
        <fullName evidence="1">Glycosyltransferase 2-like domain-containing protein</fullName>
    </recommendedName>
</protein>
<dbReference type="PANTHER" id="PTHR22916">
    <property type="entry name" value="GLYCOSYLTRANSFERASE"/>
    <property type="match status" value="1"/>
</dbReference>
<dbReference type="Pfam" id="PF00535">
    <property type="entry name" value="Glycos_transf_2"/>
    <property type="match status" value="1"/>
</dbReference>
<dbReference type="AlphaFoldDB" id="A0A1G2C9A4"/>
<name>A0A1G2C9A4_9BACT</name>
<sequence length="380" mass="43894">MANERTPLVSVCVTFYNSEQFVGRMIESCLSQTYRNVQIVFVDDASTDKSGEIIQAYAAKDLRVKYYRTSEKLGITKSLQKVFEIADGEYVTWLGADDWPARDAIENGVKSFLEHPDASAVMPRVVSLRELGHGKFEFISDNSLPTGEYDIDWIARQTYRTLQAAPCLFALFRREDALRTMEYFFPNYCYNPAFPEELRKIILMKIYAPDFVFFLEILSRYKKCVSNESFIIVKIAHTSNLEFKDVNRNDTAAGVLKTEYYRLIFFGPVYSQKYPNYYRAMKIYTRTHALSEVLIHFVRSGLRPGFFNVKADREMAAKLLEELSTPETVAASILAIPRFIYRFGIFLARRSARKIWAGKDRMAPLYGERLFLHADSGFRA</sequence>
<reference evidence="2 3" key="1">
    <citation type="journal article" date="2016" name="Nat. Commun.">
        <title>Thousands of microbial genomes shed light on interconnected biogeochemical processes in an aquifer system.</title>
        <authorList>
            <person name="Anantharaman K."/>
            <person name="Brown C.T."/>
            <person name="Hug L.A."/>
            <person name="Sharon I."/>
            <person name="Castelle C.J."/>
            <person name="Probst A.J."/>
            <person name="Thomas B.C."/>
            <person name="Singh A."/>
            <person name="Wilkins M.J."/>
            <person name="Karaoz U."/>
            <person name="Brodie E.L."/>
            <person name="Williams K.H."/>
            <person name="Hubbard S.S."/>
            <person name="Banfield J.F."/>
        </authorList>
    </citation>
    <scope>NUCLEOTIDE SEQUENCE [LARGE SCALE GENOMIC DNA]</scope>
</reference>
<dbReference type="STRING" id="1798647.A2855_01700"/>
<evidence type="ECO:0000313" key="2">
    <source>
        <dbReference type="EMBL" id="OGY97963.1"/>
    </source>
</evidence>
<feature type="domain" description="Glycosyltransferase 2-like" evidence="1">
    <location>
        <begin position="10"/>
        <end position="134"/>
    </location>
</feature>
<proteinExistence type="predicted"/>
<dbReference type="SUPFAM" id="SSF53448">
    <property type="entry name" value="Nucleotide-diphospho-sugar transferases"/>
    <property type="match status" value="1"/>
</dbReference>
<dbReference type="EMBL" id="MHKX01000020">
    <property type="protein sequence ID" value="OGY97963.1"/>
    <property type="molecule type" value="Genomic_DNA"/>
</dbReference>
<dbReference type="GO" id="GO:0016758">
    <property type="term" value="F:hexosyltransferase activity"/>
    <property type="evidence" value="ECO:0007669"/>
    <property type="project" value="UniProtKB-ARBA"/>
</dbReference>
<accession>A0A1G2C9A4</accession>